<dbReference type="SMART" id="SM00100">
    <property type="entry name" value="cNMP"/>
    <property type="match status" value="1"/>
</dbReference>
<feature type="region of interest" description="Disordered" evidence="4">
    <location>
        <begin position="1079"/>
        <end position="1172"/>
    </location>
</feature>
<evidence type="ECO:0000313" key="7">
    <source>
        <dbReference type="EMBL" id="KAK3237536.1"/>
    </source>
</evidence>
<dbReference type="InterPro" id="IPR045319">
    <property type="entry name" value="KAT/AKT"/>
</dbReference>
<dbReference type="SUPFAM" id="SSF51206">
    <property type="entry name" value="cAMP-binding domain-like"/>
    <property type="match status" value="1"/>
</dbReference>
<evidence type="ECO:0000256" key="1">
    <source>
        <dbReference type="ARBA" id="ARBA00022826"/>
    </source>
</evidence>
<feature type="domain" description="Cyclic nucleotide-binding" evidence="6">
    <location>
        <begin position="422"/>
        <end position="561"/>
    </location>
</feature>
<keyword evidence="8" id="KW-1185">Reference proteome</keyword>
<feature type="region of interest" description="Disordered" evidence="4">
    <location>
        <begin position="923"/>
        <end position="955"/>
    </location>
</feature>
<feature type="transmembrane region" description="Helical" evidence="5">
    <location>
        <begin position="1929"/>
        <end position="1946"/>
    </location>
</feature>
<feature type="compositionally biased region" description="Gly residues" evidence="4">
    <location>
        <begin position="476"/>
        <end position="485"/>
    </location>
</feature>
<keyword evidence="2" id="KW-0851">Voltage-gated channel</keyword>
<feature type="transmembrane region" description="Helical" evidence="5">
    <location>
        <begin position="1877"/>
        <end position="1895"/>
    </location>
</feature>
<reference evidence="7 8" key="1">
    <citation type="journal article" date="2015" name="Genome Biol. Evol.">
        <title>Comparative Genomics of a Bacterivorous Green Alga Reveals Evolutionary Causalities and Consequences of Phago-Mixotrophic Mode of Nutrition.</title>
        <authorList>
            <person name="Burns J.A."/>
            <person name="Paasch A."/>
            <person name="Narechania A."/>
            <person name="Kim E."/>
        </authorList>
    </citation>
    <scope>NUCLEOTIDE SEQUENCE [LARGE SCALE GENOMIC DNA]</scope>
    <source>
        <strain evidence="7 8">PLY_AMNH</strain>
    </source>
</reference>
<dbReference type="InterPro" id="IPR018490">
    <property type="entry name" value="cNMP-bd_dom_sf"/>
</dbReference>
<evidence type="ECO:0000256" key="2">
    <source>
        <dbReference type="ARBA" id="ARBA00022882"/>
    </source>
</evidence>
<evidence type="ECO:0000256" key="5">
    <source>
        <dbReference type="SAM" id="Phobius"/>
    </source>
</evidence>
<feature type="compositionally biased region" description="Basic residues" evidence="4">
    <location>
        <begin position="40"/>
        <end position="50"/>
    </location>
</feature>
<dbReference type="Gene3D" id="2.60.120.10">
    <property type="entry name" value="Jelly Rolls"/>
    <property type="match status" value="1"/>
</dbReference>
<keyword evidence="1" id="KW-0630">Potassium</keyword>
<dbReference type="PANTHER" id="PTHR45743">
    <property type="entry name" value="POTASSIUM CHANNEL AKT1"/>
    <property type="match status" value="1"/>
</dbReference>
<feature type="transmembrane region" description="Helical" evidence="5">
    <location>
        <begin position="231"/>
        <end position="251"/>
    </location>
</feature>
<dbReference type="Gene3D" id="1.25.40.20">
    <property type="entry name" value="Ankyrin repeat-containing domain"/>
    <property type="match status" value="3"/>
</dbReference>
<dbReference type="Gene3D" id="1.10.287.70">
    <property type="match status" value="1"/>
</dbReference>
<feature type="compositionally biased region" description="Low complexity" evidence="4">
    <location>
        <begin position="1527"/>
        <end position="1542"/>
    </location>
</feature>
<dbReference type="SMART" id="SM00248">
    <property type="entry name" value="ANK"/>
    <property type="match status" value="8"/>
</dbReference>
<evidence type="ECO:0000259" key="6">
    <source>
        <dbReference type="PROSITE" id="PS50042"/>
    </source>
</evidence>
<dbReference type="Proteomes" id="UP001190700">
    <property type="component" value="Unassembled WGS sequence"/>
</dbReference>
<feature type="region of interest" description="Disordered" evidence="4">
    <location>
        <begin position="473"/>
        <end position="493"/>
    </location>
</feature>
<dbReference type="SUPFAM" id="SSF81324">
    <property type="entry name" value="Voltage-gated potassium channels"/>
    <property type="match status" value="1"/>
</dbReference>
<dbReference type="PROSITE" id="PS50297">
    <property type="entry name" value="ANK_REP_REGION"/>
    <property type="match status" value="2"/>
</dbReference>
<dbReference type="GO" id="GO:0034702">
    <property type="term" value="C:monoatomic ion channel complex"/>
    <property type="evidence" value="ECO:0007669"/>
    <property type="project" value="UniProtKB-KW"/>
</dbReference>
<dbReference type="PANTHER" id="PTHR45743:SF2">
    <property type="entry name" value="POTASSIUM CHANNEL AKT1"/>
    <property type="match status" value="1"/>
</dbReference>
<dbReference type="Pfam" id="PF12796">
    <property type="entry name" value="Ank_2"/>
    <property type="match status" value="3"/>
</dbReference>
<name>A0AAE0BJ39_9CHLO</name>
<dbReference type="GO" id="GO:0005249">
    <property type="term" value="F:voltage-gated potassium channel activity"/>
    <property type="evidence" value="ECO:0007669"/>
    <property type="project" value="InterPro"/>
</dbReference>
<keyword evidence="2" id="KW-0407">Ion channel</keyword>
<feature type="repeat" description="ANK" evidence="3">
    <location>
        <begin position="734"/>
        <end position="766"/>
    </location>
</feature>
<dbReference type="InterPro" id="IPR036770">
    <property type="entry name" value="Ankyrin_rpt-contain_sf"/>
</dbReference>
<evidence type="ECO:0000256" key="4">
    <source>
        <dbReference type="SAM" id="MobiDB-lite"/>
    </source>
</evidence>
<keyword evidence="5" id="KW-1133">Transmembrane helix</keyword>
<feature type="region of interest" description="Disordered" evidence="4">
    <location>
        <begin position="40"/>
        <end position="85"/>
    </location>
</feature>
<keyword evidence="3" id="KW-0040">ANK repeat</keyword>
<keyword evidence="2" id="KW-0813">Transport</keyword>
<keyword evidence="2" id="KW-0406">Ion transport</keyword>
<comment type="caution">
    <text evidence="7">The sequence shown here is derived from an EMBL/GenBank/DDBJ whole genome shotgun (WGS) entry which is preliminary data.</text>
</comment>
<dbReference type="InterPro" id="IPR014710">
    <property type="entry name" value="RmlC-like_jellyroll"/>
</dbReference>
<dbReference type="EMBL" id="LGRX02034542">
    <property type="protein sequence ID" value="KAK3237536.1"/>
    <property type="molecule type" value="Genomic_DNA"/>
</dbReference>
<keyword evidence="1" id="KW-0631">Potassium channel</keyword>
<gene>
    <name evidence="7" type="ORF">CYMTET_52397</name>
</gene>
<dbReference type="InterPro" id="IPR002110">
    <property type="entry name" value="Ankyrin_rpt"/>
</dbReference>
<dbReference type="SUPFAM" id="SSF48403">
    <property type="entry name" value="Ankyrin repeat"/>
    <property type="match status" value="1"/>
</dbReference>
<organism evidence="7 8">
    <name type="scientific">Cymbomonas tetramitiformis</name>
    <dbReference type="NCBI Taxonomy" id="36881"/>
    <lineage>
        <taxon>Eukaryota</taxon>
        <taxon>Viridiplantae</taxon>
        <taxon>Chlorophyta</taxon>
        <taxon>Pyramimonadophyceae</taxon>
        <taxon>Pyramimonadales</taxon>
        <taxon>Pyramimonadaceae</taxon>
        <taxon>Cymbomonas</taxon>
    </lineage>
</organism>
<dbReference type="PROSITE" id="PS50042">
    <property type="entry name" value="CNMP_BINDING_3"/>
    <property type="match status" value="1"/>
</dbReference>
<keyword evidence="5" id="KW-0472">Membrane</keyword>
<feature type="region of interest" description="Disordered" evidence="4">
    <location>
        <begin position="1527"/>
        <end position="1553"/>
    </location>
</feature>
<dbReference type="InterPro" id="IPR000595">
    <property type="entry name" value="cNMP-bd_dom"/>
</dbReference>
<dbReference type="PROSITE" id="PS50088">
    <property type="entry name" value="ANK_REPEAT"/>
    <property type="match status" value="2"/>
</dbReference>
<accession>A0AAE0BJ39</accession>
<feature type="repeat" description="ANK" evidence="3">
    <location>
        <begin position="637"/>
        <end position="669"/>
    </location>
</feature>
<keyword evidence="5" id="KW-0812">Transmembrane</keyword>
<evidence type="ECO:0000256" key="3">
    <source>
        <dbReference type="PROSITE-ProRule" id="PRU00023"/>
    </source>
</evidence>
<keyword evidence="1" id="KW-0633">Potassium transport</keyword>
<protein>
    <recommendedName>
        <fullName evidence="6">Cyclic nucleotide-binding domain-containing protein</fullName>
    </recommendedName>
</protein>
<evidence type="ECO:0000313" key="8">
    <source>
        <dbReference type="Proteomes" id="UP001190700"/>
    </source>
</evidence>
<proteinExistence type="predicted"/>
<sequence length="1974" mass="220853">MFAGQTRENVTLTQLLRNSQTPSQCFNSVTSSPLLSFKRGHRTKAHRSSLKRSAAEEKKNPRKRPAHIQWSSLEEGRGSSQGSSPRQTLDTLWNLLALWEVVAFPLRPAIASPSYYDFSSSNFMRSALPVLDVLGDLCYLINLVKAHQAGTEFVGMFRPLFWMRQIMQIIHPIVLQWIGAWLQLGLWPWQLLCLPRFLRALSHYQRSLRLDQKDAADPELRMQEQGKNRELLKFLVVLFTSLHYIGCILFTSSRLQDFSLTTWVGAFAAETFPLYDVANASGIERYIFILHKGADAMTLAGVNFTPPQNNLEALLYCFSMVAQIFMVAYILGTLFHSLVVRDERLEAHLEHLAELQKLCNQRQLPKELHSELQNHFKFQYDKQNSFQPNDPSMDLPKALKLAVAESLYGPIVDRCSSGPLALFRNCKREFIREILLLLREEHLRPGEAFVVQDEMAFELSFLSQGTVDFIETTGGDTAGGPGRSGSSGDDNYFKKLSSESPDIPTIIGELSFFVGIPQVCTVRVTPEGAASRLVLLRDNYKQLVSAFPEEHQNIMQNIVGMYGLDMQGNDLPNSIMNPFLDDAGGQLDRVKSALKHHLVMQHLTSMARVMDAAIVGQCDEVLRLIRLGLDVNTQNFDGQTALHISAAHGSVPVVQALLEEGCDMNRRDRWGCTALQEAVRMDETSSVRLLDKKGCKMFIKDASQALCNAASEGNPDAVAVLLKNGVSPDVSDYDKRTALHVACAAGHDKVVDILIQKGAEIGAVDRWGGVPLYDAVKGRHTVIVHMLRAKGAQLNVAQTATELCSAADEGDHEQLNLLRVCGVDMDMGDYDTRTALMLSAAKNHLACVSYLICWGVAVNKEDRWGNNALCEALKHSHPMVAQLLVSAGARLPTVAPGALRLHNPLECMMHEFEELLSKAFEDPRPPPGLPPLQRRSQHARTLTEAVPSPSKGGDNLDLAVADLELGILDNMAHLDGTPPANPDKQKLEELLREADLDTTRVAVKRLVQASEERSKASKIVCAHTDEEVQAARVATRRTWRSICSPVWGPMRRELAEAARQKEHRHWSRAVMLQQLSLQAERDQHGRRQRLQSEEQSWARVGPAERELTGLPGSMMDAQGSGGREDICNSPLDLDLDGASAASSPELGTDAMDEQEQGQNSHGQGRKGQESLKQAAAKFQKLVLRLEDVQRGWTALSTAAFDSDSGLRAEGSAWSGEDSARPGMSPLCEAVADLFEMIAESGPAQDDDACCSTPSADSPEDLQDVALVPLRTKVDWTPAKWVPQYSHKGCPCKMPIPLTKLQQLLSRLGIPVHDRKEVELMMREVVVNKKCHTVEKIQKGLRGRVHRHLMEHARLDLGAQRCSLMEALAFGNRFRRYLLEVEPTEVMVGDELVVGKRMDQLTSIRTGLDIIEEMYTAFAGTDETIAKTKLLQLPKLLGEVGSVVFSEMVPLQELPDEVTKADFYVLVSLYANGHLVTGRRDIMDVAISGTSQRLKRKMSKWKMRSQKRMGSFGDVVGAAAALAGFDEASDPGSPMSPMSPMSPRGGGSFNSVSTTEPPPDLNWMSTWAYLYQLLMVLPGSWYIRLRLMPRLQGWWLDAIVEELEEKAESRMKKAFELTTRKDALKVTAVRDFMQHLWRVPEPLPEWMEDRRMHFLFADVFNASHWSHRARFMRRMDTAQWGLKEYITWAELQAALADHSSRRSQQDRSSKWKHLYKDTVLLPDTWLLHVWHRMILFIYMFNFSWVPMRNCFNLYPDGGSTRPFTADGEDAWLAGMDVMEVAFDLILLVDVVVHLNTAIVNEQSILITDRNTIRAHYTSNGLLLDVGCVAPLNWLALALGVPRVTCGWLRMNRLVGIFNVIANERRRIEGPLMDSKPHLAALLFLIVHVAGCVWYFLGNVSADSWYNAAEPDEDSMLAYGRLESSSIVERYLLCFYWCFNIMMSWAMVTPAPGDSPHRAAGGTAPRWRLAARTQVV</sequence>